<dbReference type="OrthoDB" id="9811804at2"/>
<proteinExistence type="predicted"/>
<evidence type="ECO:0008006" key="3">
    <source>
        <dbReference type="Google" id="ProtNLM"/>
    </source>
</evidence>
<dbReference type="Gene3D" id="3.40.50.300">
    <property type="entry name" value="P-loop containing nucleotide triphosphate hydrolases"/>
    <property type="match status" value="1"/>
</dbReference>
<dbReference type="EMBL" id="CP015124">
    <property type="protein sequence ID" value="ANP35923.1"/>
    <property type="molecule type" value="Genomic_DNA"/>
</dbReference>
<dbReference type="PANTHER" id="PTHR34301:SF8">
    <property type="entry name" value="ATPASE DOMAIN-CONTAINING PROTEIN"/>
    <property type="match status" value="1"/>
</dbReference>
<gene>
    <name evidence="1" type="ORF">JL2886_01001</name>
</gene>
<dbReference type="InterPro" id="IPR027417">
    <property type="entry name" value="P-loop_NTPase"/>
</dbReference>
<dbReference type="SUPFAM" id="SSF52540">
    <property type="entry name" value="P-loop containing nucleoside triphosphate hydrolases"/>
    <property type="match status" value="1"/>
</dbReference>
<keyword evidence="2" id="KW-1185">Reference proteome</keyword>
<dbReference type="RefSeq" id="WP_133245398.1">
    <property type="nucleotide sequence ID" value="NZ_CP015124.1"/>
</dbReference>
<evidence type="ECO:0000313" key="1">
    <source>
        <dbReference type="EMBL" id="ANP35923.1"/>
    </source>
</evidence>
<protein>
    <recommendedName>
        <fullName evidence="3">ATP-binding protein</fullName>
    </recommendedName>
</protein>
<accession>A0A1B0ZP16</accession>
<dbReference type="PATRIC" id="fig|60890.4.peg.974"/>
<reference evidence="1 2" key="1">
    <citation type="submission" date="2016-04" db="EMBL/GenBank/DDBJ databases">
        <authorList>
            <person name="Evans L.H."/>
            <person name="Alamgir A."/>
            <person name="Owens N."/>
            <person name="Weber N.D."/>
            <person name="Virtaneva K."/>
            <person name="Barbian K."/>
            <person name="Babar A."/>
            <person name="Rosenke K."/>
        </authorList>
    </citation>
    <scope>NUCLEOTIDE SEQUENCE [LARGE SCALE GENOMIC DNA]</scope>
    <source>
        <strain evidence="1 2">JL2886</strain>
    </source>
</reference>
<dbReference type="Proteomes" id="UP000092565">
    <property type="component" value="Chromosome"/>
</dbReference>
<dbReference type="AlphaFoldDB" id="A0A1B0ZP16"/>
<name>A0A1B0ZP16_9RHOB</name>
<dbReference type="PANTHER" id="PTHR34301">
    <property type="entry name" value="DNA-BINDING PROTEIN-RELATED"/>
    <property type="match status" value="1"/>
</dbReference>
<sequence length="663" mass="74970">MAPPPKTTSEQNLDAKLEDLLSSFLTSASDLFRQNHYYIREFEGGKYACAYLTPSRRLRQTMAIDREVLIIATTFADHQQRTIKFVQSEIATSNGRLEPTLALAVHLDPNGNSKLKNWGRELGISILPIDARNGFGEARDIERNLAHQIFSHDPFDVTGPVSGDNNFFGRRDEAIDLARKLQTGQIRSCLGIRKVGKTSIINRVLKEIPSSFDCSTVMIDCSKDDVFDLKACELLSSISETLRSMQLSSSSYANINAETRNISLPEARKNLEEVVLKAQNTILLVFDEVDYITPGSPTAKHWESEFNKFWRNLRVIYQECERQNKFFSLLVGGVSTHWFKVDEINKIENAALSFIPEEFLSPMPKGATVAMLRRLGKVAGISFSEAAADWIAEETGNMPYWARKCCSYIHRQIPVSDRPTSLDRLDIEPLVDQFVRNEGCQIAEVAVSHLFRVHPKMRGASELILKEQPEDIPEAVRRTLRKYGVINGDGLFSGSMFKSAVSSVLELSEDGESALLPRQAAPADSLSEWAEELAALGQRRNLIERKLRGIALNFLRMNAIQNKKLEGLSDVILKSMAPGRRKILTGYPLDSLFQKIMWLELMELISKNWPLFEIIFGDKKEFESNAGLINDRPDAHAKEWDTADFALYRRSLVWFEDRVAKLQ</sequence>
<evidence type="ECO:0000313" key="2">
    <source>
        <dbReference type="Proteomes" id="UP000092565"/>
    </source>
</evidence>
<organism evidence="1 2">
    <name type="scientific">Phaeobacter gallaeciensis</name>
    <dbReference type="NCBI Taxonomy" id="60890"/>
    <lineage>
        <taxon>Bacteria</taxon>
        <taxon>Pseudomonadati</taxon>
        <taxon>Pseudomonadota</taxon>
        <taxon>Alphaproteobacteria</taxon>
        <taxon>Rhodobacterales</taxon>
        <taxon>Roseobacteraceae</taxon>
        <taxon>Phaeobacter</taxon>
    </lineage>
</organism>